<dbReference type="SUPFAM" id="SSF69070">
    <property type="entry name" value="Anti-sigma factor AsiA"/>
    <property type="match status" value="1"/>
</dbReference>
<gene>
    <name evidence="1" type="primary">asiA</name>
    <name evidence="1" type="ORF">Acj133p250</name>
</gene>
<proteinExistence type="predicted"/>
<dbReference type="Proteomes" id="UP000000330">
    <property type="component" value="Segment"/>
</dbReference>
<reference evidence="1 2" key="1">
    <citation type="journal article" date="2010" name="Virol. J.">
        <title>Genomes of the T4-related bacteriophages as windows on microbial genome evolution.</title>
        <authorList>
            <person name="Petrov V.M."/>
            <person name="Ratnayaka S."/>
            <person name="Nolan J.M."/>
            <person name="Miller E.S."/>
            <person name="Karam J.D."/>
        </authorList>
    </citation>
    <scope>NUCLEOTIDE SEQUENCE [LARGE SCALE GENOMIC DNA]</scope>
    <source>
        <strain evidence="1">Acj133</strain>
    </source>
</reference>
<accession>D9I6I4</accession>
<dbReference type="KEGG" id="vg:10323237"/>
<dbReference type="EMBL" id="HM114315">
    <property type="protein sequence ID" value="ADJ19565.1"/>
    <property type="molecule type" value="Genomic_DNA"/>
</dbReference>
<dbReference type="Gene3D" id="1.10.1810.10">
    <property type="entry name" value="Anti-Sigma Factor A"/>
    <property type="match status" value="1"/>
</dbReference>
<evidence type="ECO:0000313" key="1">
    <source>
        <dbReference type="EMBL" id="ADJ19565.1"/>
    </source>
</evidence>
<dbReference type="GeneID" id="10323237"/>
<dbReference type="RefSeq" id="YP_004300831.1">
    <property type="nucleotide sequence ID" value="NC_015250.1"/>
</dbReference>
<protein>
    <submittedName>
        <fullName evidence="1">AsiA anti-sigma 70 protein</fullName>
    </submittedName>
</protein>
<organism evidence="1 2">
    <name type="scientific">Acinetobacter phage 133</name>
    <dbReference type="NCBI Taxonomy" id="2919552"/>
    <lineage>
        <taxon>Viruses</taxon>
        <taxon>Duplodnaviria</taxon>
        <taxon>Heunggongvirae</taxon>
        <taxon>Uroviricota</taxon>
        <taxon>Caudoviricetes</taxon>
        <taxon>Pantevenvirales</taxon>
        <taxon>Straboviridae</taxon>
        <taxon>Tevenvirinae</taxon>
        <taxon>Centumtrigintavirus</taxon>
        <taxon>Centumtrigintavirus cv133</taxon>
        <taxon>Acinetobacter virus 133</taxon>
    </lineage>
</organism>
<keyword evidence="2" id="KW-1185">Reference proteome</keyword>
<dbReference type="InterPro" id="IPR015100">
    <property type="entry name" value="AsiA"/>
</dbReference>
<evidence type="ECO:0000313" key="2">
    <source>
        <dbReference type="Proteomes" id="UP000000330"/>
    </source>
</evidence>
<name>D9I6I4_9CAUD</name>
<dbReference type="InterPro" id="IPR036486">
    <property type="entry name" value="AsiA_sf"/>
</dbReference>
<dbReference type="Pfam" id="PF09010">
    <property type="entry name" value="AsiA"/>
    <property type="match status" value="1"/>
</dbReference>
<dbReference type="GO" id="GO:0006355">
    <property type="term" value="P:regulation of DNA-templated transcription"/>
    <property type="evidence" value="ECO:0007669"/>
    <property type="project" value="InterPro"/>
</dbReference>
<sequence>MYEVLAEVIAVASILIKFGYDEILENKVLFVAFLNELKIKSHTGAPITVHTLTTMSENITTREQRQLIDEFNIGHEPLYRRLEMCLNTSKTI</sequence>